<dbReference type="BioCyc" id="FNUC190304:G1FZS-730-MONOMER"/>
<proteinExistence type="predicted"/>
<dbReference type="Proteomes" id="UP000241660">
    <property type="component" value="Chromosome"/>
</dbReference>
<keyword evidence="1" id="KW-0472">Membrane</keyword>
<reference evidence="2" key="1">
    <citation type="journal article" date="2002" name="J. Bacteriol.">
        <title>Genome sequence and analysis of the oral bacterium Fusobacterium nucleatum strain ATCC 25586.</title>
        <authorList>
            <person name="Kapatral V."/>
            <person name="Anderson I."/>
            <person name="Ivanova N."/>
            <person name="Reznik G."/>
            <person name="Los T."/>
            <person name="Lykidis A."/>
            <person name="Bhattacharyya A."/>
            <person name="Bartman A."/>
            <person name="Gardner W."/>
            <person name="Grechkin G."/>
            <person name="Zhu L."/>
            <person name="Vasieva O."/>
            <person name="Chu L."/>
            <person name="Kogan Y."/>
            <person name="Chaga O."/>
            <person name="Goltsman E."/>
            <person name="Bernal A."/>
            <person name="Larsen N."/>
            <person name="D'Souza M."/>
            <person name="Walunas T."/>
            <person name="Pusch G."/>
            <person name="Haselkorn R."/>
            <person name="Fonstein M."/>
            <person name="Kyrpides N."/>
            <person name="Overbeek R."/>
        </authorList>
    </citation>
    <scope>NUCLEOTIDE SEQUENCE [LARGE SCALE GENOMIC DNA]</scope>
    <source>
        <strain evidence="2">ATCC 25586</strain>
    </source>
</reference>
<name>Q8RH01_FUSNN</name>
<dbReference type="RefSeq" id="WP_011016156.1">
    <property type="nucleotide sequence ID" value="NZ_CP028101.1"/>
</dbReference>
<dbReference type="KEGG" id="fnu:FN0120"/>
<dbReference type="EnsemblBacteria" id="AAL94329">
    <property type="protein sequence ID" value="AAL94329"/>
    <property type="gene ID" value="FN0120"/>
</dbReference>
<accession>Q8RH01</accession>
<reference evidence="3" key="3">
    <citation type="submission" date="2018-03" db="EMBL/GenBank/DDBJ databases">
        <title>Complete Fusobacterium genomes using hybrid Minion sequencing.</title>
        <authorList>
            <person name="Slade D.J."/>
            <person name="Lahmers K."/>
        </authorList>
    </citation>
    <scope>NUCLEOTIDE SEQUENCE</scope>
    <source>
        <strain evidence="3">ATCC 25586</strain>
    </source>
</reference>
<protein>
    <submittedName>
        <fullName evidence="2">Uncharacterized protein</fullName>
    </submittedName>
</protein>
<feature type="transmembrane region" description="Helical" evidence="1">
    <location>
        <begin position="36"/>
        <end position="53"/>
    </location>
</feature>
<dbReference type="EMBL" id="AE009951">
    <property type="protein sequence ID" value="AAL94329.1"/>
    <property type="molecule type" value="Genomic_DNA"/>
</dbReference>
<dbReference type="GeneID" id="79784461"/>
<dbReference type="HOGENOM" id="CLU_195191_0_0_0"/>
<evidence type="ECO:0000313" key="4">
    <source>
        <dbReference type="Proteomes" id="UP000241660"/>
    </source>
</evidence>
<dbReference type="PaxDb" id="190304-FN0120"/>
<dbReference type="STRING" id="190304.FN0120"/>
<feature type="transmembrane region" description="Helical" evidence="1">
    <location>
        <begin position="12"/>
        <end position="30"/>
    </location>
</feature>
<keyword evidence="4" id="KW-1185">Reference proteome</keyword>
<dbReference type="PATRIC" id="fig|190304.8.peg.706"/>
<gene>
    <name evidence="2" type="ordered locus">FN0120</name>
    <name evidence="3" type="ORF">C7Y58_01630</name>
</gene>
<dbReference type="EMBL" id="CP028101">
    <property type="protein sequence ID" value="AVQ14320.1"/>
    <property type="molecule type" value="Genomic_DNA"/>
</dbReference>
<dbReference type="InParanoid" id="Q8RH01"/>
<sequence>MTKSKLKFIKGFIFFVIAMIGIDFIVSKFFKTKFSIYQNILTGIAAYIGYYFATKKK</sequence>
<keyword evidence="1" id="KW-1133">Transmembrane helix</keyword>
<dbReference type="AlphaFoldDB" id="Q8RH01"/>
<keyword evidence="1" id="KW-0812">Transmembrane</keyword>
<organism evidence="2">
    <name type="scientific">Fusobacterium nucleatum subsp. nucleatum (strain ATCC 25586 / DSM 15643 / BCRC 10681 / CIP 101130 / JCM 8532 / KCTC 2640 / LMG 13131 / VPI 4355)</name>
    <dbReference type="NCBI Taxonomy" id="190304"/>
    <lineage>
        <taxon>Bacteria</taxon>
        <taxon>Fusobacteriati</taxon>
        <taxon>Fusobacteriota</taxon>
        <taxon>Fusobacteriia</taxon>
        <taxon>Fusobacteriales</taxon>
        <taxon>Fusobacteriaceae</taxon>
        <taxon>Fusobacterium</taxon>
    </lineage>
</organism>
<reference evidence="4" key="2">
    <citation type="journal article" date="2018" name="MSphere">
        <title>Fusobacterium Genomics Using MinION and Illumina Sequencing Enables Genome Completion and Correction.</title>
        <authorList>
            <person name="Todd S.M."/>
            <person name="Settlage R.E."/>
            <person name="Lahmers K.K."/>
            <person name="Slade D.J."/>
        </authorList>
    </citation>
    <scope>NUCLEOTIDE SEQUENCE [LARGE SCALE GENOMIC DNA]</scope>
    <source>
        <strain evidence="4">ATCC 25586</strain>
    </source>
</reference>
<evidence type="ECO:0000256" key="1">
    <source>
        <dbReference type="SAM" id="Phobius"/>
    </source>
</evidence>
<evidence type="ECO:0000313" key="2">
    <source>
        <dbReference type="EMBL" id="AAL94329.1"/>
    </source>
</evidence>
<evidence type="ECO:0000313" key="3">
    <source>
        <dbReference type="EMBL" id="AVQ14320.1"/>
    </source>
</evidence>